<dbReference type="GO" id="GO:0005814">
    <property type="term" value="C:centriole"/>
    <property type="evidence" value="ECO:0007669"/>
    <property type="project" value="UniProtKB-SubCell"/>
</dbReference>
<protein>
    <recommendedName>
        <fullName evidence="4">Nuclear protein MDM1</fullName>
    </recommendedName>
</protein>
<evidence type="ECO:0000256" key="6">
    <source>
        <dbReference type="ARBA" id="ARBA00022701"/>
    </source>
</evidence>
<feature type="region of interest" description="Disordered" evidence="10">
    <location>
        <begin position="177"/>
        <end position="252"/>
    </location>
</feature>
<feature type="compositionally biased region" description="Polar residues" evidence="10">
    <location>
        <begin position="560"/>
        <end position="605"/>
    </location>
</feature>
<evidence type="ECO:0000256" key="4">
    <source>
        <dbReference type="ARBA" id="ARBA00013508"/>
    </source>
</evidence>
<dbReference type="EMBL" id="CAJOBA010003432">
    <property type="protein sequence ID" value="CAF3681549.1"/>
    <property type="molecule type" value="Genomic_DNA"/>
</dbReference>
<keyword evidence="8" id="KW-0539">Nucleus</keyword>
<proteinExistence type="inferred from homology"/>
<dbReference type="Proteomes" id="UP000677228">
    <property type="component" value="Unassembled WGS sequence"/>
</dbReference>
<feature type="region of interest" description="Disordered" evidence="10">
    <location>
        <begin position="560"/>
        <end position="625"/>
    </location>
</feature>
<feature type="compositionally biased region" description="Basic and acidic residues" evidence="10">
    <location>
        <begin position="12"/>
        <end position="37"/>
    </location>
</feature>
<name>A0A8S2D7W3_9BILA</name>
<dbReference type="GO" id="GO:0046600">
    <property type="term" value="P:negative regulation of centriole replication"/>
    <property type="evidence" value="ECO:0007669"/>
    <property type="project" value="InterPro"/>
</dbReference>
<feature type="compositionally biased region" description="Polar residues" evidence="10">
    <location>
        <begin position="1071"/>
        <end position="1092"/>
    </location>
</feature>
<organism evidence="11 13">
    <name type="scientific">Didymodactylos carnosus</name>
    <dbReference type="NCBI Taxonomy" id="1234261"/>
    <lineage>
        <taxon>Eukaryota</taxon>
        <taxon>Metazoa</taxon>
        <taxon>Spiralia</taxon>
        <taxon>Gnathifera</taxon>
        <taxon>Rotifera</taxon>
        <taxon>Eurotatoria</taxon>
        <taxon>Bdelloidea</taxon>
        <taxon>Philodinida</taxon>
        <taxon>Philodinidae</taxon>
        <taxon>Didymodactylos</taxon>
    </lineage>
</organism>
<dbReference type="GO" id="GO:0008017">
    <property type="term" value="F:microtubule binding"/>
    <property type="evidence" value="ECO:0007669"/>
    <property type="project" value="InterPro"/>
</dbReference>
<evidence type="ECO:0000256" key="3">
    <source>
        <dbReference type="ARBA" id="ARBA00010494"/>
    </source>
</evidence>
<sequence length="1314" mass="151714">SEYKRNYQKWSPKKETIEERKLRTEVPIRHSSVEPNRRAKSREHHRYSSPFVHSHGLSRSENFAVIGPNEKFSQSYLYRLKEPVNVAPVTKSQEFAILGKQDKFADNVVYPLRKIPVYEEQPKELKQAPRVTFDPNAGRDSIFVKRRDGLETEYQRSFNWKQSVTDPANDQLLLEEARLRDRRSDPTLPSSVIDPSEKLIQRPQSAFDGQQKQTTSVSSNTPAHVDIEIENRKRSRSVEPQRGKSSIKHDTEYQARFKPIPNQRRPKTRKAYEAEQVEDRKRKQLQFAERAYTDDEGDIQLEFRQKYPHGKLRRWKSEYQTTYKPFWKFDYKNGKWFRDSTAEEDGFNPNLFWYKELMSTRKKADEFRANAQADHFSRNHTLQLQGRDSNAWDLDYQQQDDDNDSVISIDRYLEQERAEGRRRREKAHQQEIQSKIHYDKERQQKPSTRDEHVQSGNNRPIVTESATQSDQPHKVDKIVYVDIDNRQRPSEATKAFVRNLGSSSVQHNMAWDSESLYSQDTNPSDTDLKSNTAKEFRHKHYQSKEQDLNNNDVIRTSYQQENPTTINKSRGVGTHSSPSRLNRQSDTGETNGKSYQNDFRSSTTDAKPAAGRPSYDTHNIERHRPQSANYVQAYEDTYNSPNYSQFGRDNNKSKTEVNNKQTQQYSPKNYPKFPSKSSSDNHHTSQHQRSHQNGRFKDEVTEYYYSSNDGRKNVEQKPSFQNHLNTLNEGFGTTYNVNRQQDKDDDVLSVNSARSLSSSCSLASQTLERAKQNMNNMNKYWDDNNRNNRTRTAVNINVYEGLHLHAKGLKQKWLKFKQTMTDFKRTAAVLNYSNASKLNVSRWIQNGYKNDFTLYSSDDSTLKPNTFKHEQENNLLSNSSSSTQAFFITSSSSPSCSTTCSLRSPLNNTNTKPTTTWLAQARLTRIDSHRNSVSQSLLTNNNNNNSNNNNNERLIRSNDDNLQEKLNRVRAQLDAKKQRHLLSIRSTTNNNETFINNDSRRRDAFQKDDKLSSPNSNDLLSMIRTTVPTETEFQKNDNPTTILSFKSIGNSPVSRPFPRLSNLRTSVFSVNSSDLNDRNSSISSYSPPTVANSHTHHHHIHSPSHLTPPSMPCLVEESPSETNTSSGFSEESKSNNDGERQEPTMDENTVSNNPAIIDLTKSLSKEEMLATMQILKELWKKNFGSNIPDIQRYNLPSTTPSNCTNHHFRSRLLNNRYHSTPALNKLSAELSDIKEKLTRFSGKVSINSSQPQFAMATKTNGSEFDTKENNSQIGSDELLEETFPISNDESLFLNEITFGNSMTVSKNMTKKRRL</sequence>
<evidence type="ECO:0000313" key="12">
    <source>
        <dbReference type="EMBL" id="CAF3681549.1"/>
    </source>
</evidence>
<dbReference type="PANTHER" id="PTHR32078:SF1">
    <property type="entry name" value="NUCLEAR PROTEIN MDM1"/>
    <property type="match status" value="1"/>
</dbReference>
<evidence type="ECO:0000313" key="11">
    <source>
        <dbReference type="EMBL" id="CAF0900848.1"/>
    </source>
</evidence>
<keyword evidence="7" id="KW-0206">Cytoskeleton</keyword>
<feature type="compositionally biased region" description="Polar residues" evidence="10">
    <location>
        <begin position="1120"/>
        <end position="1129"/>
    </location>
</feature>
<evidence type="ECO:0000256" key="5">
    <source>
        <dbReference type="ARBA" id="ARBA00022490"/>
    </source>
</evidence>
<evidence type="ECO:0000256" key="9">
    <source>
        <dbReference type="ARBA" id="ARBA00045771"/>
    </source>
</evidence>
<feature type="region of interest" description="Disordered" evidence="10">
    <location>
        <begin position="931"/>
        <end position="955"/>
    </location>
</feature>
<evidence type="ECO:0000256" key="10">
    <source>
        <dbReference type="SAM" id="MobiDB-lite"/>
    </source>
</evidence>
<feature type="compositionally biased region" description="Basic and acidic residues" evidence="10">
    <location>
        <begin position="1130"/>
        <end position="1143"/>
    </location>
</feature>
<feature type="compositionally biased region" description="Basic and acidic residues" evidence="10">
    <location>
        <begin position="225"/>
        <end position="252"/>
    </location>
</feature>
<feature type="compositionally biased region" description="Basic residues" evidence="10">
    <location>
        <begin position="684"/>
        <end position="694"/>
    </location>
</feature>
<feature type="compositionally biased region" description="Basic and acidic residues" evidence="10">
    <location>
        <begin position="998"/>
        <end position="1011"/>
    </location>
</feature>
<dbReference type="GO" id="GO:0005634">
    <property type="term" value="C:nucleus"/>
    <property type="evidence" value="ECO:0007669"/>
    <property type="project" value="UniProtKB-SubCell"/>
</dbReference>
<feature type="non-terminal residue" evidence="11">
    <location>
        <position position="1"/>
    </location>
</feature>
<feature type="region of interest" description="Disordered" evidence="10">
    <location>
        <begin position="1071"/>
        <end position="1153"/>
    </location>
</feature>
<dbReference type="InterPro" id="IPR029136">
    <property type="entry name" value="MDM1"/>
</dbReference>
<feature type="compositionally biased region" description="Low complexity" evidence="10">
    <location>
        <begin position="940"/>
        <end position="951"/>
    </location>
</feature>
<dbReference type="EMBL" id="CAJNOK010003431">
    <property type="protein sequence ID" value="CAF0900848.1"/>
    <property type="molecule type" value="Genomic_DNA"/>
</dbReference>
<feature type="region of interest" description="Disordered" evidence="10">
    <location>
        <begin position="990"/>
        <end position="1017"/>
    </location>
</feature>
<dbReference type="Pfam" id="PF15501">
    <property type="entry name" value="MDM1"/>
    <property type="match status" value="1"/>
</dbReference>
<feature type="region of interest" description="Disordered" evidence="10">
    <location>
        <begin position="1"/>
        <end position="53"/>
    </location>
</feature>
<feature type="region of interest" description="Disordered" evidence="10">
    <location>
        <begin position="417"/>
        <end position="475"/>
    </location>
</feature>
<feature type="compositionally biased region" description="Polar residues" evidence="10">
    <location>
        <begin position="658"/>
        <end position="667"/>
    </location>
</feature>
<evidence type="ECO:0000313" key="13">
    <source>
        <dbReference type="Proteomes" id="UP000677228"/>
    </source>
</evidence>
<keyword evidence="5" id="KW-0963">Cytoplasm</keyword>
<evidence type="ECO:0000256" key="2">
    <source>
        <dbReference type="ARBA" id="ARBA00004123"/>
    </source>
</evidence>
<gene>
    <name evidence="11" type="ORF">OVA965_LOCUS9615</name>
    <name evidence="12" type="ORF">TMI583_LOCUS9611</name>
</gene>
<comment type="function">
    <text evidence="9">Microtubule-binding protein that negatively regulates centriole duplication. Binds to and stabilizes microtubules.</text>
</comment>
<dbReference type="PANTHER" id="PTHR32078">
    <property type="entry name" value="NUCLEAR PROTEIN MDM1"/>
    <property type="match status" value="1"/>
</dbReference>
<dbReference type="GO" id="GO:0005874">
    <property type="term" value="C:microtubule"/>
    <property type="evidence" value="ECO:0007669"/>
    <property type="project" value="UniProtKB-KW"/>
</dbReference>
<comment type="caution">
    <text evidence="11">The sequence shown here is derived from an EMBL/GenBank/DDBJ whole genome shotgun (WGS) entry which is preliminary data.</text>
</comment>
<evidence type="ECO:0000256" key="8">
    <source>
        <dbReference type="ARBA" id="ARBA00023242"/>
    </source>
</evidence>
<comment type="subcellular location">
    <subcellularLocation>
        <location evidence="1">Cytoplasm</location>
        <location evidence="1">Cytoskeleton</location>
        <location evidence="1">Microtubule organizing center</location>
        <location evidence="1">Centrosome</location>
        <location evidence="1">Centriole</location>
    </subcellularLocation>
    <subcellularLocation>
        <location evidence="2">Nucleus</location>
    </subcellularLocation>
</comment>
<accession>A0A8S2D7W3</accession>
<feature type="compositionally biased region" description="Polar residues" evidence="10">
    <location>
        <begin position="638"/>
        <end position="648"/>
    </location>
</feature>
<comment type="similarity">
    <text evidence="3">Belongs to the MDM1 family.</text>
</comment>
<dbReference type="Proteomes" id="UP000682733">
    <property type="component" value="Unassembled WGS sequence"/>
</dbReference>
<feature type="region of interest" description="Disordered" evidence="10">
    <location>
        <begin position="638"/>
        <end position="698"/>
    </location>
</feature>
<feature type="compositionally biased region" description="Basic and acidic residues" evidence="10">
    <location>
        <begin position="434"/>
        <end position="453"/>
    </location>
</feature>
<feature type="compositionally biased region" description="Basic residues" evidence="10">
    <location>
        <begin position="38"/>
        <end position="47"/>
    </location>
</feature>
<reference evidence="11" key="1">
    <citation type="submission" date="2021-02" db="EMBL/GenBank/DDBJ databases">
        <authorList>
            <person name="Nowell W R."/>
        </authorList>
    </citation>
    <scope>NUCLEOTIDE SEQUENCE</scope>
</reference>
<keyword evidence="6" id="KW-0493">Microtubule</keyword>
<evidence type="ECO:0000256" key="1">
    <source>
        <dbReference type="ARBA" id="ARBA00004114"/>
    </source>
</evidence>
<feature type="compositionally biased region" description="Polar residues" evidence="10">
    <location>
        <begin position="202"/>
        <end position="222"/>
    </location>
</feature>
<evidence type="ECO:0000256" key="7">
    <source>
        <dbReference type="ARBA" id="ARBA00023212"/>
    </source>
</evidence>
<feature type="compositionally biased region" description="Polar residues" evidence="10">
    <location>
        <begin position="454"/>
        <end position="470"/>
    </location>
</feature>